<keyword evidence="4 7" id="KW-1133">Transmembrane helix</keyword>
<evidence type="ECO:0000313" key="9">
    <source>
        <dbReference type="EMBL" id="RKJ94200.1"/>
    </source>
</evidence>
<evidence type="ECO:0000313" key="10">
    <source>
        <dbReference type="Proteomes" id="UP000216225"/>
    </source>
</evidence>
<dbReference type="PANTHER" id="PTHR36115:SF10">
    <property type="entry name" value="RDD DOMAIN-CONTAINING PROTEIN"/>
    <property type="match status" value="1"/>
</dbReference>
<keyword evidence="5 7" id="KW-0472">Membrane</keyword>
<reference evidence="9 10" key="1">
    <citation type="submission" date="2018-09" db="EMBL/GenBank/DDBJ databases">
        <title>Genome comparison of Alicycliphilus sp. BQ1, a polyurethanolytic bacterium, with its closest phylogenetic relatives Alicycliphilus denitrificans BC and K601, unable to attack polyurethane.</title>
        <authorList>
            <person name="Loza-Tavera H."/>
            <person name="Lozano L."/>
            <person name="Cevallos M."/>
            <person name="Maya-Lucas O."/>
            <person name="Garcia-Mena J."/>
            <person name="Hernandez J."/>
        </authorList>
    </citation>
    <scope>NUCLEOTIDE SEQUENCE [LARGE SCALE GENOMIC DNA]</scope>
    <source>
        <strain evidence="9 10">BQ1</strain>
    </source>
</reference>
<comment type="caution">
    <text evidence="9">The sequence shown here is derived from an EMBL/GenBank/DDBJ whole genome shotgun (WGS) entry which is preliminary data.</text>
</comment>
<feature type="transmembrane region" description="Helical" evidence="7">
    <location>
        <begin position="132"/>
        <end position="158"/>
    </location>
</feature>
<dbReference type="GO" id="GO:0005886">
    <property type="term" value="C:plasma membrane"/>
    <property type="evidence" value="ECO:0007669"/>
    <property type="project" value="UniProtKB-SubCell"/>
</dbReference>
<keyword evidence="3 7" id="KW-0812">Transmembrane</keyword>
<organism evidence="9 10">
    <name type="scientific">Alicycliphilus denitrificans</name>
    <dbReference type="NCBI Taxonomy" id="179636"/>
    <lineage>
        <taxon>Bacteria</taxon>
        <taxon>Pseudomonadati</taxon>
        <taxon>Pseudomonadota</taxon>
        <taxon>Betaproteobacteria</taxon>
        <taxon>Burkholderiales</taxon>
        <taxon>Comamonadaceae</taxon>
        <taxon>Alicycliphilus</taxon>
    </lineage>
</organism>
<feature type="domain" description="RDD" evidence="8">
    <location>
        <begin position="30"/>
        <end position="174"/>
    </location>
</feature>
<dbReference type="InterPro" id="IPR051791">
    <property type="entry name" value="Pra-immunoreactive"/>
</dbReference>
<dbReference type="Pfam" id="PF06271">
    <property type="entry name" value="RDD"/>
    <property type="match status" value="1"/>
</dbReference>
<evidence type="ECO:0000256" key="4">
    <source>
        <dbReference type="ARBA" id="ARBA00022989"/>
    </source>
</evidence>
<evidence type="ECO:0000256" key="7">
    <source>
        <dbReference type="SAM" id="Phobius"/>
    </source>
</evidence>
<evidence type="ECO:0000259" key="8">
    <source>
        <dbReference type="Pfam" id="PF06271"/>
    </source>
</evidence>
<feature type="transmembrane region" description="Helical" evidence="7">
    <location>
        <begin position="72"/>
        <end position="90"/>
    </location>
</feature>
<protein>
    <submittedName>
        <fullName evidence="9">RDD family protein</fullName>
    </submittedName>
</protein>
<evidence type="ECO:0000256" key="1">
    <source>
        <dbReference type="ARBA" id="ARBA00004651"/>
    </source>
</evidence>
<feature type="compositionally biased region" description="Low complexity" evidence="6">
    <location>
        <begin position="1"/>
        <end position="17"/>
    </location>
</feature>
<dbReference type="RefSeq" id="WP_094437371.1">
    <property type="nucleotide sequence ID" value="NZ_NKDB02000006.1"/>
</dbReference>
<dbReference type="PANTHER" id="PTHR36115">
    <property type="entry name" value="PROLINE-RICH ANTIGEN HOMOLOG-RELATED"/>
    <property type="match status" value="1"/>
</dbReference>
<dbReference type="AlphaFoldDB" id="A0A420K7D9"/>
<keyword evidence="2" id="KW-1003">Cell membrane</keyword>
<dbReference type="EMBL" id="NKDB02000006">
    <property type="protein sequence ID" value="RKJ94200.1"/>
    <property type="molecule type" value="Genomic_DNA"/>
</dbReference>
<feature type="region of interest" description="Disordered" evidence="6">
    <location>
        <begin position="1"/>
        <end position="25"/>
    </location>
</feature>
<proteinExistence type="predicted"/>
<evidence type="ECO:0000256" key="5">
    <source>
        <dbReference type="ARBA" id="ARBA00023136"/>
    </source>
</evidence>
<dbReference type="Proteomes" id="UP000216225">
    <property type="component" value="Unassembled WGS sequence"/>
</dbReference>
<feature type="transmembrane region" description="Helical" evidence="7">
    <location>
        <begin position="39"/>
        <end position="60"/>
    </location>
</feature>
<comment type="subcellular location">
    <subcellularLocation>
        <location evidence="1">Cell membrane</location>
        <topology evidence="1">Multi-pass membrane protein</topology>
    </subcellularLocation>
</comment>
<evidence type="ECO:0000256" key="3">
    <source>
        <dbReference type="ARBA" id="ARBA00022692"/>
    </source>
</evidence>
<evidence type="ECO:0000256" key="6">
    <source>
        <dbReference type="SAM" id="MobiDB-lite"/>
    </source>
</evidence>
<sequence length="190" mass="21547">MHAPSQPGSTQSSSAATPSPPAPSAGTMAPPLYRRMACWLYEGMLMFGVVFIAGYLFGTLTQTRHALDNRHALQAFLFVVFGIYFVWFWSRGHTLAMKTWHIRVVDSQGRAISQWRALLRYLLSWLWFLPPLAAYAAGVPVLATLLLLALWVVIWALASYLHPQRQFWHDALAGTRLVHHELPPRPRKNK</sequence>
<dbReference type="InterPro" id="IPR010432">
    <property type="entry name" value="RDD"/>
</dbReference>
<name>A0A420K7D9_9BURK</name>
<evidence type="ECO:0000256" key="2">
    <source>
        <dbReference type="ARBA" id="ARBA00022475"/>
    </source>
</evidence>
<accession>A0A420K7D9</accession>
<gene>
    <name evidence="9" type="ORF">CE154_021120</name>
</gene>